<reference evidence="2 5" key="2">
    <citation type="submission" date="2011-04" db="EMBL/GenBank/DDBJ databases">
        <title>The complete genome of Selenomonas sputigena DSM 20758.</title>
        <authorList>
            <consortium name="US DOE Joint Genome Institute (JGI-PGF)"/>
            <person name="Lucas S."/>
            <person name="Copeland A."/>
            <person name="Lapidus A."/>
            <person name="Bruce D."/>
            <person name="Goodwin L."/>
            <person name="Pitluck S."/>
            <person name="Peters L."/>
            <person name="Kyrpides N."/>
            <person name="Mavromatis K."/>
            <person name="Ivanova N."/>
            <person name="Ovchinnikova G."/>
            <person name="Teshima H."/>
            <person name="Detter J.C."/>
            <person name="Tapia R."/>
            <person name="Han C."/>
            <person name="Land M."/>
            <person name="Hauser L."/>
            <person name="Markowitz V."/>
            <person name="Cheng J.-F."/>
            <person name="Hugenholtz P."/>
            <person name="Woyke T."/>
            <person name="Wu D."/>
            <person name="Gronow S."/>
            <person name="Wellnitz S."/>
            <person name="Schneider S."/>
            <person name="Klenk H.-P."/>
            <person name="Eisen J.A."/>
        </authorList>
    </citation>
    <scope>NUCLEOTIDE SEQUENCE [LARGE SCALE GENOMIC DNA]</scope>
    <source>
        <strain evidence="2">ATCC 35185</strain>
        <strain evidence="5">ATCC 35185 / DSM 20758 / VPI D19B-28</strain>
    </source>
</reference>
<dbReference type="RefSeq" id="WP_006190768.1">
    <property type="nucleotide sequence ID" value="NC_015437.1"/>
</dbReference>
<dbReference type="eggNOG" id="ENOG502ZPSC">
    <property type="taxonomic scope" value="Bacteria"/>
</dbReference>
<dbReference type="KEGG" id="ssg:Selsp_1862"/>
<dbReference type="InterPro" id="IPR045584">
    <property type="entry name" value="Pilin-like"/>
</dbReference>
<organism evidence="3 4">
    <name type="scientific">Selenomonas sputigena (strain ATCC 35185 / DSM 20758 / CCUG 44933 / VPI D19B-28)</name>
    <dbReference type="NCBI Taxonomy" id="546271"/>
    <lineage>
        <taxon>Bacteria</taxon>
        <taxon>Bacillati</taxon>
        <taxon>Bacillota</taxon>
        <taxon>Negativicutes</taxon>
        <taxon>Selenomonadales</taxon>
        <taxon>Selenomonadaceae</taxon>
        <taxon>Selenomonas</taxon>
    </lineage>
</organism>
<protein>
    <submittedName>
        <fullName evidence="3">Prepilin-type cleavage/methylation N-terminal domain protein</fullName>
    </submittedName>
</protein>
<dbReference type="HOGENOM" id="CLU_1650953_0_0_9"/>
<dbReference type="EMBL" id="CP002637">
    <property type="protein sequence ID" value="AEC00817.1"/>
    <property type="molecule type" value="Genomic_DNA"/>
</dbReference>
<keyword evidence="1" id="KW-0472">Membrane</keyword>
<dbReference type="NCBIfam" id="TIGR02532">
    <property type="entry name" value="IV_pilin_GFxxxE"/>
    <property type="match status" value="1"/>
</dbReference>
<evidence type="ECO:0000256" key="1">
    <source>
        <dbReference type="SAM" id="Phobius"/>
    </source>
</evidence>
<evidence type="ECO:0000313" key="2">
    <source>
        <dbReference type="EMBL" id="AEC00817.1"/>
    </source>
</evidence>
<name>C9LRT4_SELS3</name>
<dbReference type="AlphaFoldDB" id="C9LRT4"/>
<dbReference type="STRING" id="546271.Selsp_1862"/>
<dbReference type="Pfam" id="PF07963">
    <property type="entry name" value="N_methyl"/>
    <property type="match status" value="1"/>
</dbReference>
<keyword evidence="1" id="KW-1133">Transmembrane helix</keyword>
<evidence type="ECO:0000313" key="5">
    <source>
        <dbReference type="Proteomes" id="UP000011124"/>
    </source>
</evidence>
<evidence type="ECO:0000313" key="4">
    <source>
        <dbReference type="Proteomes" id="UP000003505"/>
    </source>
</evidence>
<accession>C9LRT4</accession>
<sequence length="160" mass="17750">MKEEGFTLLELLVVCLVLALVAALSVPVVRVTERMRLEREAALLASDFRYLQEVSRTERTADGKGEWRLRPKLVVEAHRYYFLLPWAAGEVLTHSFPEDVYAVPSGSSAQSAATYSFDSSGDPSGTSALGHTIELQSPHYSLDVIIDEAGRVRTESRRLP</sequence>
<dbReference type="InterPro" id="IPR012902">
    <property type="entry name" value="N_methyl_site"/>
</dbReference>
<reference evidence="3 4" key="1">
    <citation type="submission" date="2009-09" db="EMBL/GenBank/DDBJ databases">
        <authorList>
            <person name="Weinstock G."/>
            <person name="Sodergren E."/>
            <person name="Clifton S."/>
            <person name="Fulton L."/>
            <person name="Fulton B."/>
            <person name="Courtney L."/>
            <person name="Fronick C."/>
            <person name="Harrison M."/>
            <person name="Strong C."/>
            <person name="Farmer C."/>
            <person name="Delahaunty K."/>
            <person name="Markovic C."/>
            <person name="Hall O."/>
            <person name="Minx P."/>
            <person name="Tomlinson C."/>
            <person name="Mitreva M."/>
            <person name="Nelson J."/>
            <person name="Hou S."/>
            <person name="Wollam A."/>
            <person name="Pepin K.H."/>
            <person name="Johnson M."/>
            <person name="Bhonagiri V."/>
            <person name="Nash W.E."/>
            <person name="Warren W."/>
            <person name="Chinwalla A."/>
            <person name="Mardis E.R."/>
            <person name="Wilson R.K."/>
        </authorList>
    </citation>
    <scope>NUCLEOTIDE SEQUENCE [LARGE SCALE GENOMIC DNA]</scope>
    <source>
        <strain evidence="3">ATCC 35185</strain>
        <strain evidence="4">ATCC 35185 / DSM 20758 / VPI D19B-28</strain>
    </source>
</reference>
<dbReference type="EMBL" id="ACKP02000002">
    <property type="protein sequence ID" value="EEX78550.1"/>
    <property type="molecule type" value="Genomic_DNA"/>
</dbReference>
<keyword evidence="5" id="KW-1185">Reference proteome</keyword>
<evidence type="ECO:0000313" key="3">
    <source>
        <dbReference type="EMBL" id="EEX78550.1"/>
    </source>
</evidence>
<keyword evidence="1" id="KW-0812">Transmembrane</keyword>
<gene>
    <name evidence="2" type="ordered locus">Selsp_1862</name>
    <name evidence="3" type="ORF">SELSPUOL_00153</name>
</gene>
<dbReference type="SUPFAM" id="SSF54523">
    <property type="entry name" value="Pili subunits"/>
    <property type="match status" value="1"/>
</dbReference>
<dbReference type="Proteomes" id="UP000003505">
    <property type="component" value="Unassembled WGS sequence"/>
</dbReference>
<dbReference type="Proteomes" id="UP000011124">
    <property type="component" value="Chromosome"/>
</dbReference>
<feature type="transmembrane region" description="Helical" evidence="1">
    <location>
        <begin position="6"/>
        <end position="29"/>
    </location>
</feature>
<proteinExistence type="predicted"/>